<dbReference type="InterPro" id="IPR025660">
    <property type="entry name" value="Pept_his_AS"/>
</dbReference>
<dbReference type="SMART" id="SM00645">
    <property type="entry name" value="Pept_C1"/>
    <property type="match status" value="1"/>
</dbReference>
<dbReference type="RefSeq" id="WP_397556575.1">
    <property type="nucleotide sequence ID" value="NZ_JBIQWL010000004.1"/>
</dbReference>
<dbReference type="Pfam" id="PF00112">
    <property type="entry name" value="Peptidase_C1"/>
    <property type="match status" value="1"/>
</dbReference>
<sequence>MAEDSKIDIAAVRKAVADQGLRWRVLAEPVIRGLGAEDVPADQVAFAEAYGDELIARIKAGDQDVLLNRLIRPDLLKFHFLLRPKRWDWRDRGAIGPVTDQGQCGSCVSFATAGLVGAQAAIELGVSPVDLSEADQHFASAHGANCGGWNNQSSLDEVRHRGIAVEGSFPYMTAFDSPPAFGGDNLWIAHDRSQPLRALRSYGITNSTAHTGDDRKLYLATVGPLIAGFTVYQDFDAYGGGQYSHAWGNVRGGHAVLVIGYDDVEGSWICRNSWGTTWGGPADPDGTGAGFFRIKYGDSNIDNQPMYGARGVRPPLLRPIVLDPVRLEQLRRIPIPDPGPLRVPERAPIH</sequence>
<evidence type="ECO:0000313" key="4">
    <source>
        <dbReference type="Proteomes" id="UP001610861"/>
    </source>
</evidence>
<evidence type="ECO:0000259" key="2">
    <source>
        <dbReference type="SMART" id="SM00645"/>
    </source>
</evidence>
<dbReference type="EMBL" id="JBIQWL010000004">
    <property type="protein sequence ID" value="MFH8251116.1"/>
    <property type="molecule type" value="Genomic_DNA"/>
</dbReference>
<dbReference type="CDD" id="cd02248">
    <property type="entry name" value="Peptidase_C1A"/>
    <property type="match status" value="1"/>
</dbReference>
<dbReference type="PROSITE" id="PS00639">
    <property type="entry name" value="THIOL_PROTEASE_HIS"/>
    <property type="match status" value="1"/>
</dbReference>
<dbReference type="Gene3D" id="3.90.70.10">
    <property type="entry name" value="Cysteine proteinases"/>
    <property type="match status" value="1"/>
</dbReference>
<dbReference type="PANTHER" id="PTHR12411">
    <property type="entry name" value="CYSTEINE PROTEASE FAMILY C1-RELATED"/>
    <property type="match status" value="1"/>
</dbReference>
<comment type="caution">
    <text evidence="3">The sequence shown here is derived from an EMBL/GenBank/DDBJ whole genome shotgun (WGS) entry which is preliminary data.</text>
</comment>
<accession>A0ABW7Q8Y8</accession>
<comment type="similarity">
    <text evidence="1">Belongs to the peptidase C1 family.</text>
</comment>
<feature type="domain" description="Peptidase C1A papain C-terminal" evidence="2">
    <location>
        <begin position="83"/>
        <end position="309"/>
    </location>
</feature>
<evidence type="ECO:0000256" key="1">
    <source>
        <dbReference type="ARBA" id="ARBA00008455"/>
    </source>
</evidence>
<organism evidence="3 4">
    <name type="scientific">Microbacterium alkaliflavum</name>
    <dbReference type="NCBI Taxonomy" id="3248839"/>
    <lineage>
        <taxon>Bacteria</taxon>
        <taxon>Bacillati</taxon>
        <taxon>Actinomycetota</taxon>
        <taxon>Actinomycetes</taxon>
        <taxon>Micrococcales</taxon>
        <taxon>Microbacteriaceae</taxon>
        <taxon>Microbacterium</taxon>
    </lineage>
</organism>
<reference evidence="3 4" key="1">
    <citation type="submission" date="2024-09" db="EMBL/GenBank/DDBJ databases">
        <authorList>
            <person name="Pan X."/>
        </authorList>
    </citation>
    <scope>NUCLEOTIDE SEQUENCE [LARGE SCALE GENOMIC DNA]</scope>
    <source>
        <strain evidence="3 4">B2969</strain>
    </source>
</reference>
<dbReference type="InterPro" id="IPR000668">
    <property type="entry name" value="Peptidase_C1A_C"/>
</dbReference>
<dbReference type="InterPro" id="IPR038765">
    <property type="entry name" value="Papain-like_cys_pep_sf"/>
</dbReference>
<keyword evidence="4" id="KW-1185">Reference proteome</keyword>
<protein>
    <submittedName>
        <fullName evidence="3">C1 family peptidase</fullName>
    </submittedName>
</protein>
<proteinExistence type="inferred from homology"/>
<gene>
    <name evidence="3" type="ORF">ACH3VR_12170</name>
</gene>
<dbReference type="SUPFAM" id="SSF54001">
    <property type="entry name" value="Cysteine proteinases"/>
    <property type="match status" value="1"/>
</dbReference>
<dbReference type="InterPro" id="IPR013128">
    <property type="entry name" value="Peptidase_C1A"/>
</dbReference>
<dbReference type="Proteomes" id="UP001610861">
    <property type="component" value="Unassembled WGS sequence"/>
</dbReference>
<evidence type="ECO:0000313" key="3">
    <source>
        <dbReference type="EMBL" id="MFH8251116.1"/>
    </source>
</evidence>
<dbReference type="InterPro" id="IPR039417">
    <property type="entry name" value="Peptidase_C1A_papain-like"/>
</dbReference>
<name>A0ABW7Q8Y8_9MICO</name>